<reference evidence="2" key="1">
    <citation type="submission" date="2021-10" db="EMBL/GenBank/DDBJ databases">
        <title>De novo Genome Assembly of Clathrus columnatus (Basidiomycota, Fungi) Using Illumina and Nanopore Sequence Data.</title>
        <authorList>
            <person name="Ogiso-Tanaka E."/>
            <person name="Itagaki H."/>
            <person name="Hosoya T."/>
            <person name="Hosaka K."/>
        </authorList>
    </citation>
    <scope>NUCLEOTIDE SEQUENCE</scope>
    <source>
        <strain evidence="2">MO-923</strain>
    </source>
</reference>
<name>A0AAV5A0A3_9AGAM</name>
<evidence type="ECO:0000256" key="1">
    <source>
        <dbReference type="SAM" id="MobiDB-lite"/>
    </source>
</evidence>
<evidence type="ECO:0000313" key="3">
    <source>
        <dbReference type="Proteomes" id="UP001050691"/>
    </source>
</evidence>
<comment type="caution">
    <text evidence="2">The sequence shown here is derived from an EMBL/GenBank/DDBJ whole genome shotgun (WGS) entry which is preliminary data.</text>
</comment>
<sequence length="71" mass="7895">MGNIAGVVYTGIENVLTSMIICEFTLDLRKRNEQKPVPDQSLSLAFVVQDNPTQSGSGSVSERLHKRIFEE</sequence>
<keyword evidence="3" id="KW-1185">Reference proteome</keyword>
<gene>
    <name evidence="2" type="ORF">Clacol_000193</name>
</gene>
<dbReference type="Proteomes" id="UP001050691">
    <property type="component" value="Unassembled WGS sequence"/>
</dbReference>
<dbReference type="EMBL" id="BPWL01000001">
    <property type="protein sequence ID" value="GJJ06006.1"/>
    <property type="molecule type" value="Genomic_DNA"/>
</dbReference>
<proteinExistence type="predicted"/>
<feature type="region of interest" description="Disordered" evidence="1">
    <location>
        <begin position="51"/>
        <end position="71"/>
    </location>
</feature>
<dbReference type="AlphaFoldDB" id="A0AAV5A0A3"/>
<accession>A0AAV5A0A3</accession>
<evidence type="ECO:0000313" key="2">
    <source>
        <dbReference type="EMBL" id="GJJ06006.1"/>
    </source>
</evidence>
<protein>
    <submittedName>
        <fullName evidence="2">Uncharacterized protein</fullName>
    </submittedName>
</protein>
<feature type="compositionally biased region" description="Polar residues" evidence="1">
    <location>
        <begin position="51"/>
        <end position="60"/>
    </location>
</feature>
<organism evidence="2 3">
    <name type="scientific">Clathrus columnatus</name>
    <dbReference type="NCBI Taxonomy" id="1419009"/>
    <lineage>
        <taxon>Eukaryota</taxon>
        <taxon>Fungi</taxon>
        <taxon>Dikarya</taxon>
        <taxon>Basidiomycota</taxon>
        <taxon>Agaricomycotina</taxon>
        <taxon>Agaricomycetes</taxon>
        <taxon>Phallomycetidae</taxon>
        <taxon>Phallales</taxon>
        <taxon>Clathraceae</taxon>
        <taxon>Clathrus</taxon>
    </lineage>
</organism>